<dbReference type="RefSeq" id="WP_086078004.1">
    <property type="nucleotide sequence ID" value="NZ_CP021111.1"/>
</dbReference>
<sequence>MHGEYKVPGGKLVVADVDVEAGRLARVRISGDFFLEPPEALDAINRGLCGLPVHAGESELAEAVRRALPEGAELFGFSPEAVAVVVRRALP</sequence>
<dbReference type="AlphaFoldDB" id="A0A1W6ZA12"/>
<dbReference type="GO" id="GO:0016874">
    <property type="term" value="F:ligase activity"/>
    <property type="evidence" value="ECO:0007669"/>
    <property type="project" value="UniProtKB-KW"/>
</dbReference>
<reference evidence="1 2" key="1">
    <citation type="submission" date="2017-05" db="EMBL/GenBank/DDBJ databases">
        <title>Complete and WGS of Bordetella genogroups.</title>
        <authorList>
            <person name="Spilker T."/>
            <person name="LiPuma J."/>
        </authorList>
    </citation>
    <scope>NUCLEOTIDE SEQUENCE [LARGE SCALE GENOMIC DNA]</scope>
    <source>
        <strain evidence="1 2">AU7206</strain>
    </source>
</reference>
<protein>
    <submittedName>
        <fullName evidence="1">Biotin--protein ligase</fullName>
    </submittedName>
</protein>
<keyword evidence="1" id="KW-0436">Ligase</keyword>
<dbReference type="Proteomes" id="UP000194161">
    <property type="component" value="Chromosome"/>
</dbReference>
<dbReference type="OrthoDB" id="165281at2"/>
<gene>
    <name evidence="1" type="ORF">CAL15_07500</name>
</gene>
<proteinExistence type="predicted"/>
<dbReference type="STRING" id="463040.CAL15_07500"/>
<name>A0A1W6ZA12_9BORD</name>
<accession>A0A1W6ZA12</accession>
<dbReference type="Gene3D" id="3.30.390.50">
    <property type="entry name" value="CO dehydrogenase flavoprotein, C-terminal domain"/>
    <property type="match status" value="1"/>
</dbReference>
<evidence type="ECO:0000313" key="1">
    <source>
        <dbReference type="EMBL" id="ARP94238.1"/>
    </source>
</evidence>
<evidence type="ECO:0000313" key="2">
    <source>
        <dbReference type="Proteomes" id="UP000194161"/>
    </source>
</evidence>
<keyword evidence="2" id="KW-1185">Reference proteome</keyword>
<dbReference type="KEGG" id="bgm:CAL15_07500"/>
<dbReference type="EMBL" id="CP021111">
    <property type="protein sequence ID" value="ARP94238.1"/>
    <property type="molecule type" value="Genomic_DNA"/>
</dbReference>
<organism evidence="1 2">
    <name type="scientific">Bordetella genomosp. 13</name>
    <dbReference type="NCBI Taxonomy" id="463040"/>
    <lineage>
        <taxon>Bacteria</taxon>
        <taxon>Pseudomonadati</taxon>
        <taxon>Pseudomonadota</taxon>
        <taxon>Betaproteobacteria</taxon>
        <taxon>Burkholderiales</taxon>
        <taxon>Alcaligenaceae</taxon>
        <taxon>Bordetella</taxon>
    </lineage>
</organism>